<gene>
    <name evidence="1" type="ORF">HNO88_002975</name>
</gene>
<reference evidence="1 2" key="1">
    <citation type="submission" date="2020-08" db="EMBL/GenBank/DDBJ databases">
        <title>Functional genomics of gut bacteria from endangered species of beetles.</title>
        <authorList>
            <person name="Carlos-Shanley C."/>
        </authorList>
    </citation>
    <scope>NUCLEOTIDE SEQUENCE [LARGE SCALE GENOMIC DNA]</scope>
    <source>
        <strain evidence="1 2">S00245</strain>
    </source>
</reference>
<organism evidence="1 2">
    <name type="scientific">Novosphingobium chloroacetimidivorans</name>
    <dbReference type="NCBI Taxonomy" id="1428314"/>
    <lineage>
        <taxon>Bacteria</taxon>
        <taxon>Pseudomonadati</taxon>
        <taxon>Pseudomonadota</taxon>
        <taxon>Alphaproteobacteria</taxon>
        <taxon>Sphingomonadales</taxon>
        <taxon>Sphingomonadaceae</taxon>
        <taxon>Novosphingobium</taxon>
    </lineage>
</organism>
<protein>
    <submittedName>
        <fullName evidence="1">Uncharacterized protein</fullName>
    </submittedName>
</protein>
<dbReference type="AlphaFoldDB" id="A0A7W7KBC2"/>
<evidence type="ECO:0000313" key="1">
    <source>
        <dbReference type="EMBL" id="MBB4859646.1"/>
    </source>
</evidence>
<sequence length="55" mass="6370">MRDPDERGAHRLAARMWHTEGAVVLRPESIARLDPLDRDYVRAIAAKLYGPREDR</sequence>
<dbReference type="EMBL" id="JACHLR010000013">
    <property type="protein sequence ID" value="MBB4859646.1"/>
    <property type="molecule type" value="Genomic_DNA"/>
</dbReference>
<accession>A0A7W7KBC2</accession>
<name>A0A7W7KBC2_9SPHN</name>
<proteinExistence type="predicted"/>
<dbReference type="RefSeq" id="WP_184246938.1">
    <property type="nucleotide sequence ID" value="NZ_JACHLR010000013.1"/>
</dbReference>
<keyword evidence="2" id="KW-1185">Reference proteome</keyword>
<comment type="caution">
    <text evidence="1">The sequence shown here is derived from an EMBL/GenBank/DDBJ whole genome shotgun (WGS) entry which is preliminary data.</text>
</comment>
<dbReference type="Proteomes" id="UP000555448">
    <property type="component" value="Unassembled WGS sequence"/>
</dbReference>
<evidence type="ECO:0000313" key="2">
    <source>
        <dbReference type="Proteomes" id="UP000555448"/>
    </source>
</evidence>